<protein>
    <submittedName>
        <fullName evidence="1">Uncharacterized protein</fullName>
    </submittedName>
</protein>
<sequence>MDIKTIEKKVIEKAINELNLSHPFTDVYCTSYLVEDLMVRSLQRRLMYLCGLHFENIVDSEVDKNDYIVKKYYGDDFISKGDIIKVKADYDPLIREFPNRLNEDVVGEDTGADNQDDNKQDIVLLLKLINWFLLVWI</sequence>
<proteinExistence type="predicted"/>
<feature type="non-terminal residue" evidence="1">
    <location>
        <position position="137"/>
    </location>
</feature>
<dbReference type="AlphaFoldDB" id="A0A075AMR4"/>
<name>A0A075AMR4_ROZAC</name>
<dbReference type="EMBL" id="KE561326">
    <property type="protein sequence ID" value="EPZ30961.1"/>
    <property type="molecule type" value="Genomic_DNA"/>
</dbReference>
<evidence type="ECO:0000313" key="1">
    <source>
        <dbReference type="EMBL" id="EPZ30961.1"/>
    </source>
</evidence>
<organism evidence="1 2">
    <name type="scientific">Rozella allomycis (strain CSF55)</name>
    <dbReference type="NCBI Taxonomy" id="988480"/>
    <lineage>
        <taxon>Eukaryota</taxon>
        <taxon>Fungi</taxon>
        <taxon>Fungi incertae sedis</taxon>
        <taxon>Cryptomycota</taxon>
        <taxon>Cryptomycota incertae sedis</taxon>
        <taxon>Rozella</taxon>
    </lineage>
</organism>
<gene>
    <name evidence="1" type="ORF">O9G_004930</name>
</gene>
<dbReference type="HOGENOM" id="CLU_1866285_0_0_1"/>
<keyword evidence="2" id="KW-1185">Reference proteome</keyword>
<reference evidence="1 2" key="1">
    <citation type="journal article" date="2013" name="Curr. Biol.">
        <title>Shared signatures of parasitism and phylogenomics unite Cryptomycota and microsporidia.</title>
        <authorList>
            <person name="James T.Y."/>
            <person name="Pelin A."/>
            <person name="Bonen L."/>
            <person name="Ahrendt S."/>
            <person name="Sain D."/>
            <person name="Corradi N."/>
            <person name="Stajich J.E."/>
        </authorList>
    </citation>
    <scope>NUCLEOTIDE SEQUENCE [LARGE SCALE GENOMIC DNA]</scope>
    <source>
        <strain evidence="1 2">CSF55</strain>
    </source>
</reference>
<evidence type="ECO:0000313" key="2">
    <source>
        <dbReference type="Proteomes" id="UP000030755"/>
    </source>
</evidence>
<dbReference type="Proteomes" id="UP000030755">
    <property type="component" value="Unassembled WGS sequence"/>
</dbReference>
<accession>A0A075AMR4</accession>